<evidence type="ECO:0000313" key="1">
    <source>
        <dbReference type="EMBL" id="MBX34813.1"/>
    </source>
</evidence>
<proteinExistence type="predicted"/>
<reference evidence="1" key="1">
    <citation type="submission" date="2018-02" db="EMBL/GenBank/DDBJ databases">
        <title>Rhizophora mucronata_Transcriptome.</title>
        <authorList>
            <person name="Meera S.P."/>
            <person name="Sreeshan A."/>
            <person name="Augustine A."/>
        </authorList>
    </citation>
    <scope>NUCLEOTIDE SEQUENCE</scope>
    <source>
        <tissue evidence="1">Leaf</tissue>
    </source>
</reference>
<sequence length="35" mass="4154">MGKTTFHDKKYGDYKILKPRWKASCRAFYQTKAAN</sequence>
<organism evidence="1">
    <name type="scientific">Rhizophora mucronata</name>
    <name type="common">Asiatic mangrove</name>
    <dbReference type="NCBI Taxonomy" id="61149"/>
    <lineage>
        <taxon>Eukaryota</taxon>
        <taxon>Viridiplantae</taxon>
        <taxon>Streptophyta</taxon>
        <taxon>Embryophyta</taxon>
        <taxon>Tracheophyta</taxon>
        <taxon>Spermatophyta</taxon>
        <taxon>Magnoliopsida</taxon>
        <taxon>eudicotyledons</taxon>
        <taxon>Gunneridae</taxon>
        <taxon>Pentapetalae</taxon>
        <taxon>rosids</taxon>
        <taxon>fabids</taxon>
        <taxon>Malpighiales</taxon>
        <taxon>Rhizophoraceae</taxon>
        <taxon>Rhizophora</taxon>
    </lineage>
</organism>
<protein>
    <submittedName>
        <fullName evidence="1">Uncharacterized protein</fullName>
    </submittedName>
</protein>
<dbReference type="EMBL" id="GGEC01054329">
    <property type="protein sequence ID" value="MBX34813.1"/>
    <property type="molecule type" value="Transcribed_RNA"/>
</dbReference>
<dbReference type="AlphaFoldDB" id="A0A2P2MX56"/>
<name>A0A2P2MX56_RHIMU</name>
<accession>A0A2P2MX56</accession>